<accession>A0AAV9JRS3</accession>
<organism evidence="2 3">
    <name type="scientific">Oleoguttula mirabilis</name>
    <dbReference type="NCBI Taxonomy" id="1507867"/>
    <lineage>
        <taxon>Eukaryota</taxon>
        <taxon>Fungi</taxon>
        <taxon>Dikarya</taxon>
        <taxon>Ascomycota</taxon>
        <taxon>Pezizomycotina</taxon>
        <taxon>Dothideomycetes</taxon>
        <taxon>Dothideomycetidae</taxon>
        <taxon>Mycosphaerellales</taxon>
        <taxon>Teratosphaeriaceae</taxon>
        <taxon>Oleoguttula</taxon>
    </lineage>
</organism>
<comment type="caution">
    <text evidence="2">The sequence shown here is derived from an EMBL/GenBank/DDBJ whole genome shotgun (WGS) entry which is preliminary data.</text>
</comment>
<name>A0AAV9JRS3_9PEZI</name>
<keyword evidence="3" id="KW-1185">Reference proteome</keyword>
<reference evidence="2 3" key="1">
    <citation type="submission" date="2021-11" db="EMBL/GenBank/DDBJ databases">
        <title>Black yeast isolated from Biological Soil Crust.</title>
        <authorList>
            <person name="Kurbessoian T."/>
        </authorList>
    </citation>
    <scope>NUCLEOTIDE SEQUENCE [LARGE SCALE GENOMIC DNA]</scope>
    <source>
        <strain evidence="2 3">CCFEE 5522</strain>
    </source>
</reference>
<feature type="region of interest" description="Disordered" evidence="1">
    <location>
        <begin position="796"/>
        <end position="823"/>
    </location>
</feature>
<proteinExistence type="predicted"/>
<dbReference type="AlphaFoldDB" id="A0AAV9JRS3"/>
<gene>
    <name evidence="2" type="ORF">LTR36_000641</name>
</gene>
<evidence type="ECO:0000256" key="1">
    <source>
        <dbReference type="SAM" id="MobiDB-lite"/>
    </source>
</evidence>
<dbReference type="EMBL" id="JAVFHQ010000010">
    <property type="protein sequence ID" value="KAK4547684.1"/>
    <property type="molecule type" value="Genomic_DNA"/>
</dbReference>
<protein>
    <submittedName>
        <fullName evidence="2">Uncharacterized protein</fullName>
    </submittedName>
</protein>
<evidence type="ECO:0000313" key="2">
    <source>
        <dbReference type="EMBL" id="KAK4547684.1"/>
    </source>
</evidence>
<sequence length="889" mass="98557">MVEGRWREVLWLVKHLVENFASGRPKAAKLSQTIWPWSNEGSLDAMTLGPIDLDGPKNSSEALSLGPTLTRTLHELTDDLKPENMSRTELLQRGVLGQIWRSLGAMILACPEGVVKPEILEIIAYLHHQEIMPTSIYSQKPGIDESAIQQPPTLHLLSSRILTSLSDAAWRAHERVVVEEARSKGGEYVALRPEIPGMAYKVHVAGLRTEIWLELVLWACLHGGWIMEGAAVLRSVYRQNPAWKPLSWRSILPSEKTGPPDWDKLDYLFNTKSSATMDPPANPTLDVSRTVSSEVVNAYVDALLSVVDVGVGERGAPPGFILSQLKLAKKFLGRADLKLGGGSWDAVILRFVDSQAGNPMHLFYLSQLGSLTPSFGHEVESSNASSLPEYVSDGSASFVGLCHRALHMEVKAGNTQGALRVFKLLQDITDSNKRKSLEDFFNTIQHAQDNDLATSEAAVFTSNYSQINYPVFDLQIPTTTLGPFLELVTDAQAYEVGKWLLYSKEVDGPLIPDRLYNDPAIAPALIKFATKADDRALLSKLIDLRAQQNTVTGEGPTLPSNVLMSFLETQFGLCSWDAAIRILDLMNDSPTLGWNLINLATLARTMLILRHAAMSGDLKGEQDLARAQEIFSQMVQGVYSRSLFKAHFNAEQVSVLLTVLSAVDAYWASFCCGLRQLEGHYNFNLSATSFDRVLEGVLEAYGSATARRLLGMFWSHALRTAQGSDRRMSEGRQDAAKVARFRQSPLDSTERQRTLVHLPGQQGTHVVVYGGLRPRLTTVRVIFRKALDEMKQQRALHDGDIEDLPLENGEPLPTAATPDSTTEPVEKAIDHTPFGMVVWAVRRLRALGMADEDVRTELREALEERELRRLQVQLPRLFGQTDGDEEADD</sequence>
<evidence type="ECO:0000313" key="3">
    <source>
        <dbReference type="Proteomes" id="UP001324427"/>
    </source>
</evidence>
<dbReference type="Proteomes" id="UP001324427">
    <property type="component" value="Unassembled WGS sequence"/>
</dbReference>